<accession>A0A2H9U5V7</accession>
<feature type="compositionally biased region" description="Low complexity" evidence="1">
    <location>
        <begin position="26"/>
        <end position="45"/>
    </location>
</feature>
<proteinExistence type="predicted"/>
<dbReference type="AlphaFoldDB" id="A0A2H9U5V7"/>
<evidence type="ECO:0000256" key="1">
    <source>
        <dbReference type="SAM" id="MobiDB-lite"/>
    </source>
</evidence>
<dbReference type="EMBL" id="PGGC01000070">
    <property type="protein sequence ID" value="PJG59374.1"/>
    <property type="molecule type" value="Genomic_DNA"/>
</dbReference>
<evidence type="ECO:0000313" key="2">
    <source>
        <dbReference type="EMBL" id="PJG59374.1"/>
    </source>
</evidence>
<comment type="caution">
    <text evidence="2">The sequence shown here is derived from an EMBL/GenBank/DDBJ whole genome shotgun (WGS) entry which is preliminary data.</text>
</comment>
<sequence>MSELFKRWLWRKTQARVQATGHAADKAAVPAAGGAAPRSSASGVPSEGGEARDNEQGELRAQPLLQSAGSTG</sequence>
<reference evidence="2 3" key="1">
    <citation type="submission" date="2017-11" db="EMBL/GenBank/DDBJ databases">
        <title>Draft genome sequence of environmental isolate Aeromonas cavernicola sp. nov. MDC 2508.</title>
        <authorList>
            <person name="Colston S.M."/>
            <person name="Navarro A."/>
            <person name="Martinez-Murcia A.J."/>
            <person name="Graf J."/>
        </authorList>
    </citation>
    <scope>NUCLEOTIDE SEQUENCE [LARGE SCALE GENOMIC DNA]</scope>
    <source>
        <strain evidence="2 3">MDC 2508</strain>
    </source>
</reference>
<organism evidence="2 3">
    <name type="scientific">Aeromonas cavernicola</name>
    <dbReference type="NCBI Taxonomy" id="1006623"/>
    <lineage>
        <taxon>Bacteria</taxon>
        <taxon>Pseudomonadati</taxon>
        <taxon>Pseudomonadota</taxon>
        <taxon>Gammaproteobacteria</taxon>
        <taxon>Aeromonadales</taxon>
        <taxon>Aeromonadaceae</taxon>
        <taxon>Aeromonas</taxon>
    </lineage>
</organism>
<name>A0A2H9U5V7_9GAMM</name>
<evidence type="ECO:0000313" key="3">
    <source>
        <dbReference type="Proteomes" id="UP000235861"/>
    </source>
</evidence>
<keyword evidence="3" id="KW-1185">Reference proteome</keyword>
<gene>
    <name evidence="2" type="ORF">CUC53_07665</name>
</gene>
<feature type="region of interest" description="Disordered" evidence="1">
    <location>
        <begin position="20"/>
        <end position="72"/>
    </location>
</feature>
<feature type="compositionally biased region" description="Basic and acidic residues" evidence="1">
    <location>
        <begin position="49"/>
        <end position="58"/>
    </location>
</feature>
<protein>
    <submittedName>
        <fullName evidence="2">Uncharacterized protein</fullName>
    </submittedName>
</protein>
<dbReference type="Proteomes" id="UP000235861">
    <property type="component" value="Unassembled WGS sequence"/>
</dbReference>